<proteinExistence type="predicted"/>
<gene>
    <name evidence="1" type="ORF">HKB16_27300</name>
</gene>
<organism evidence="1 2">
    <name type="scientific">Vibrio parahaemolyticus</name>
    <dbReference type="NCBI Taxonomy" id="670"/>
    <lineage>
        <taxon>Bacteria</taxon>
        <taxon>Pseudomonadati</taxon>
        <taxon>Pseudomonadota</taxon>
        <taxon>Gammaproteobacteria</taxon>
        <taxon>Vibrionales</taxon>
        <taxon>Vibrionaceae</taxon>
        <taxon>Vibrio</taxon>
    </lineage>
</organism>
<dbReference type="AlphaFoldDB" id="A0A7Y0SN81"/>
<sequence length="26" mass="2773">LPISILVLSLGLKFLGLGATKHSEEH</sequence>
<feature type="non-terminal residue" evidence="1">
    <location>
        <position position="1"/>
    </location>
</feature>
<protein>
    <submittedName>
        <fullName evidence="1">YqhA family protein</fullName>
    </submittedName>
</protein>
<dbReference type="Proteomes" id="UP000518904">
    <property type="component" value="Unassembled WGS sequence"/>
</dbReference>
<reference evidence="1 2" key="1">
    <citation type="submission" date="2020-04" db="EMBL/GenBank/DDBJ databases">
        <title>Whole-genome sequencing of Vibrio spp. from China reveals different genetic environments of blaCTX-M-14 among diverse lineages.</title>
        <authorList>
            <person name="Zheng Z."/>
            <person name="Ye L."/>
            <person name="Chen S."/>
        </authorList>
    </citation>
    <scope>NUCLEOTIDE SEQUENCE [LARGE SCALE GENOMIC DNA]</scope>
    <source>
        <strain evidence="1 2">Vb0551</strain>
    </source>
</reference>
<name>A0A7Y0SN81_VIBPH</name>
<comment type="caution">
    <text evidence="1">The sequence shown here is derived from an EMBL/GenBank/DDBJ whole genome shotgun (WGS) entry which is preliminary data.</text>
</comment>
<accession>A0A7Y0SN81</accession>
<dbReference type="EMBL" id="JABCLB010002446">
    <property type="protein sequence ID" value="NMU86561.1"/>
    <property type="molecule type" value="Genomic_DNA"/>
</dbReference>
<evidence type="ECO:0000313" key="1">
    <source>
        <dbReference type="EMBL" id="NMU86561.1"/>
    </source>
</evidence>
<evidence type="ECO:0000313" key="2">
    <source>
        <dbReference type="Proteomes" id="UP000518904"/>
    </source>
</evidence>